<keyword evidence="5" id="KW-0238">DNA-binding</keyword>
<feature type="compositionally biased region" description="Low complexity" evidence="3">
    <location>
        <begin position="1174"/>
        <end position="1187"/>
    </location>
</feature>
<feature type="region of interest" description="Disordered" evidence="3">
    <location>
        <begin position="1245"/>
        <end position="1288"/>
    </location>
</feature>
<feature type="region of interest" description="Disordered" evidence="3">
    <location>
        <begin position="498"/>
        <end position="539"/>
    </location>
</feature>
<keyword evidence="2" id="KW-0539">Nucleus</keyword>
<feature type="compositionally biased region" description="Pro residues" evidence="3">
    <location>
        <begin position="67"/>
        <end position="79"/>
    </location>
</feature>
<feature type="domain" description="DUF4683" evidence="4">
    <location>
        <begin position="579"/>
        <end position="640"/>
    </location>
</feature>
<feature type="compositionally biased region" description="Basic and acidic residues" evidence="3">
    <location>
        <begin position="572"/>
        <end position="583"/>
    </location>
</feature>
<keyword evidence="6" id="KW-1185">Reference proteome</keyword>
<proteinExistence type="predicted"/>
<feature type="region of interest" description="Disordered" evidence="3">
    <location>
        <begin position="1"/>
        <end position="79"/>
    </location>
</feature>
<feature type="compositionally biased region" description="Polar residues" evidence="3">
    <location>
        <begin position="504"/>
        <end position="513"/>
    </location>
</feature>
<feature type="compositionally biased region" description="Low complexity" evidence="3">
    <location>
        <begin position="1216"/>
        <end position="1232"/>
    </location>
</feature>
<dbReference type="InterPro" id="IPR039225">
    <property type="entry name" value="AHDC1"/>
</dbReference>
<feature type="region of interest" description="Disordered" evidence="3">
    <location>
        <begin position="1072"/>
        <end position="1233"/>
    </location>
</feature>
<evidence type="ECO:0000313" key="6">
    <source>
        <dbReference type="Proteomes" id="UP000289886"/>
    </source>
</evidence>
<sequence length="1524" mass="164971">MKKDRKPQTRACTPLPRACTPLPSLERSPEGGCNSLDPPKSPELACQGSWTDQQSLLPPEGFNGDPCPLPLPSSPPGMPDSPDPCLLYGIKQPPARGHPSSLDQLEAFVETQETVEVLEEKQDRELKSFPTSALLSSGRSSMDSILTLLQRKCGNGRINLCPVVQLIDITKDLGRLSRGLQTSSVRLDCGSWSEGGSGGEELLGESGGESTELLYSFHSTPSLANGIRSPGERLHKRPRIGPKGRRQHLLQWQLELQKPTEIERPPQSEGPKTSPEPEPEPEPEAEPARVAQDPSPVRLEVPSEIQAPPEPLPYKLPLSPATSQQVTPECHPNTAVTTTPSTAAPAETVSTPPESQQSSTERGQNPSASTPDRERKYALRSSDRPKIPCHLRKSSRLRRALEEVHKDIKETTPKEESVETPEKTPKPKEVEAAGEKEEVCEEKPPGLESFEALPRFPTPSEGAVREGSSTARGRRKGKCVGIRKIVVKVARIPVNMSRRHKSYKISSMETPAQQDRAGETEGGEGPQREPTALLKMKNNGKNVMVMFPPGKLPVILKRRRGRPPKQVPPEQSDPKEVKTEEGKKPRRRRRVKLPSPQPSYANDTNDAKTDYGDVLSKLAFLNREPPTTGRCSPPRCSTPSEPETLQQPLDTPNISSLLQRLQGFRRRGGRAGCMGGRGGLAGSAESFKRSFSDFFETIGKKRKTPTSDPDHPRKRGKAAMGDPSSIPSAEKVFRKRRPRKNGFLKEPGAHQDSEWASGNGWASRADGRASQADFGYQKVALPRGFAPCDPGKVGYYPSQAQGNPESQGLCAGYFRSLLDSDDSSDLLDCSLSSSSGASGRAESRKVPGCYETGNPTQSQRWCPGYPKRGPKASPSNCEGPSQTSNPPRPPYSHGGNYNLSQTSPTSFQKLVPPLSLSRSPSSPHPSGSFPQYSGYGSGSQSNLQPLKQYEGQRTADCSFPYAGSGNSKALQASPSSSSHVGYSGHQGTNPLGKSLYGGFPSPGAASPGSFMLTKNTANSFPLSPESCRQYSQWGHRPSYPGSGNTEAFGLQYLSSFDYSACTEPKDILDISNYTPQKAKQRSFSETFSESSSDSSHFGQPGAAGSCKLQDHPASGEGQSSLSSLEKLMMDWNESSSGPSYSWNQSVLFQGGSKPGRGRRKRTDAQGESCLLGFPPVSTPSSSSSPIPGTKRSATGARQPRGSRGAFPSCRRDRAALVKPKAQKPAAQASAMPLYQDSPNLVVDYYSGDSSSMSPLSSQSQSMGLGEREQCGYSSPYSVNPPTPSSSEDKFLQMFHSEAACLSPVMGLQPDPKPFHAAPTKPLHPYAGPPKAFSPSCSPTLAFNKDNPLPCDFRRLLPCAAQSPHRASKDLPGSQYDSPTYSSSSYWYQQPSDSLSGSPHHYDKREEFVERTGAAGSPQILNPISLGRTEKEKEVENEALEMGKLQRPAAAATTHSSSSYPPALELNSHPSASEPGFHLPPESFQHRYPPLQSQGQTGLWPPPHRGVLSHLLDQHTEDLFTVTSL</sequence>
<comment type="subcellular location">
    <subcellularLocation>
        <location evidence="1">Nucleus</location>
    </subcellularLocation>
</comment>
<name>A0A662YL25_ACIRT</name>
<dbReference type="GO" id="GO:0005634">
    <property type="term" value="C:nucleus"/>
    <property type="evidence" value="ECO:0007669"/>
    <property type="project" value="UniProtKB-SubCell"/>
</dbReference>
<feature type="compositionally biased region" description="Polar residues" evidence="3">
    <location>
        <begin position="635"/>
        <end position="653"/>
    </location>
</feature>
<feature type="compositionally biased region" description="Basic residues" evidence="3">
    <location>
        <begin position="387"/>
        <end position="398"/>
    </location>
</feature>
<feature type="compositionally biased region" description="Polar residues" evidence="3">
    <location>
        <begin position="895"/>
        <end position="908"/>
    </location>
</feature>
<evidence type="ECO:0000313" key="5">
    <source>
        <dbReference type="EMBL" id="RXM97159.1"/>
    </source>
</evidence>
<feature type="region of interest" description="Disordered" evidence="3">
    <location>
        <begin position="1409"/>
        <end position="1495"/>
    </location>
</feature>
<feature type="compositionally biased region" description="Basic and acidic residues" evidence="3">
    <location>
        <begin position="371"/>
        <end position="386"/>
    </location>
</feature>
<feature type="compositionally biased region" description="Polar residues" evidence="3">
    <location>
        <begin position="355"/>
        <end position="370"/>
    </location>
</feature>
<evidence type="ECO:0000256" key="2">
    <source>
        <dbReference type="ARBA" id="ARBA00023242"/>
    </source>
</evidence>
<gene>
    <name evidence="5" type="ORF">EOD39_14773</name>
</gene>
<feature type="compositionally biased region" description="Low complexity" evidence="3">
    <location>
        <begin position="1448"/>
        <end position="1458"/>
    </location>
</feature>
<dbReference type="Pfam" id="PF15735">
    <property type="entry name" value="DUF4683"/>
    <property type="match status" value="1"/>
</dbReference>
<protein>
    <submittedName>
        <fullName evidence="5">AT-hook DNA-binding motif-containing protein 1</fullName>
    </submittedName>
</protein>
<evidence type="ECO:0000256" key="3">
    <source>
        <dbReference type="SAM" id="MobiDB-lite"/>
    </source>
</evidence>
<accession>A0A662YL25</accession>
<feature type="region of interest" description="Disordered" evidence="3">
    <location>
        <begin position="697"/>
        <end position="768"/>
    </location>
</feature>
<reference evidence="5 6" key="1">
    <citation type="submission" date="2019-01" db="EMBL/GenBank/DDBJ databases">
        <title>Draft Genome and Complete Hox-Cluster Characterization of the Sterlet Sturgeon (Acipenser ruthenus).</title>
        <authorList>
            <person name="Wei Q."/>
        </authorList>
    </citation>
    <scope>NUCLEOTIDE SEQUENCE [LARGE SCALE GENOMIC DNA]</scope>
    <source>
        <strain evidence="5">WHYD16114868_AA</strain>
        <tissue evidence="5">Blood</tissue>
    </source>
</reference>
<feature type="region of interest" description="Disordered" evidence="3">
    <location>
        <begin position="1381"/>
        <end position="1400"/>
    </location>
</feature>
<feature type="compositionally biased region" description="Low complexity" evidence="3">
    <location>
        <begin position="1381"/>
        <end position="1393"/>
    </location>
</feature>
<comment type="caution">
    <text evidence="5">The sequence shown here is derived from an EMBL/GenBank/DDBJ whole genome shotgun (WGS) entry which is preliminary data.</text>
</comment>
<feature type="region of interest" description="Disordered" evidence="3">
    <location>
        <begin position="828"/>
        <end position="999"/>
    </location>
</feature>
<dbReference type="EMBL" id="SCEB01001229">
    <property type="protein sequence ID" value="RXM97159.1"/>
    <property type="molecule type" value="Genomic_DNA"/>
</dbReference>
<feature type="compositionally biased region" description="Basic residues" evidence="3">
    <location>
        <begin position="733"/>
        <end position="742"/>
    </location>
</feature>
<evidence type="ECO:0000259" key="4">
    <source>
        <dbReference type="Pfam" id="PF15735"/>
    </source>
</evidence>
<dbReference type="InterPro" id="IPR032757">
    <property type="entry name" value="DUF4683"/>
</dbReference>
<evidence type="ECO:0000256" key="1">
    <source>
        <dbReference type="ARBA" id="ARBA00004123"/>
    </source>
</evidence>
<feature type="compositionally biased region" description="Basic residues" evidence="3">
    <location>
        <begin position="234"/>
        <end position="248"/>
    </location>
</feature>
<feature type="compositionally biased region" description="Polar residues" evidence="3">
    <location>
        <begin position="873"/>
        <end position="885"/>
    </location>
</feature>
<dbReference type="Proteomes" id="UP000289886">
    <property type="component" value="Unassembled WGS sequence"/>
</dbReference>
<feature type="compositionally biased region" description="Low complexity" evidence="3">
    <location>
        <begin position="334"/>
        <end position="354"/>
    </location>
</feature>
<feature type="region of interest" description="Disordered" evidence="3">
    <location>
        <begin position="554"/>
        <end position="653"/>
    </location>
</feature>
<feature type="region of interest" description="Disordered" evidence="3">
    <location>
        <begin position="221"/>
        <end position="477"/>
    </location>
</feature>
<feature type="compositionally biased region" description="Polar residues" evidence="3">
    <location>
        <begin position="1132"/>
        <end position="1147"/>
    </location>
</feature>
<dbReference type="PANTHER" id="PTHR15617">
    <property type="entry name" value="TRANSCRIPTION FACTOR GIBBIN"/>
    <property type="match status" value="1"/>
</dbReference>
<feature type="compositionally biased region" description="Low complexity" evidence="3">
    <location>
        <begin position="1083"/>
        <end position="1095"/>
    </location>
</feature>
<feature type="compositionally biased region" description="Basic and acidic residues" evidence="3">
    <location>
        <begin position="399"/>
        <end position="445"/>
    </location>
</feature>
<organism evidence="5 6">
    <name type="scientific">Acipenser ruthenus</name>
    <name type="common">Sterlet sturgeon</name>
    <dbReference type="NCBI Taxonomy" id="7906"/>
    <lineage>
        <taxon>Eukaryota</taxon>
        <taxon>Metazoa</taxon>
        <taxon>Chordata</taxon>
        <taxon>Craniata</taxon>
        <taxon>Vertebrata</taxon>
        <taxon>Euteleostomi</taxon>
        <taxon>Actinopterygii</taxon>
        <taxon>Chondrostei</taxon>
        <taxon>Acipenseriformes</taxon>
        <taxon>Acipenseridae</taxon>
        <taxon>Acipenser</taxon>
    </lineage>
</organism>
<feature type="compositionally biased region" description="Low complexity" evidence="3">
    <location>
        <begin position="910"/>
        <end position="941"/>
    </location>
</feature>
<feature type="compositionally biased region" description="Low complexity" evidence="3">
    <location>
        <begin position="1245"/>
        <end position="1264"/>
    </location>
</feature>
<dbReference type="PANTHER" id="PTHR15617:SF1">
    <property type="entry name" value="TRANSCRIPTION FACTOR GIBBIN"/>
    <property type="match status" value="1"/>
</dbReference>
<feature type="compositionally biased region" description="Low complexity" evidence="3">
    <location>
        <begin position="1114"/>
        <end position="1125"/>
    </location>
</feature>
<dbReference type="GO" id="GO:0003677">
    <property type="term" value="F:DNA binding"/>
    <property type="evidence" value="ECO:0007669"/>
    <property type="project" value="UniProtKB-KW"/>
</dbReference>